<proteinExistence type="predicted"/>
<accession>X1NEV7</accession>
<dbReference type="EMBL" id="BARV01030505">
    <property type="protein sequence ID" value="GAI42133.1"/>
    <property type="molecule type" value="Genomic_DNA"/>
</dbReference>
<dbReference type="AlphaFoldDB" id="X1NEV7"/>
<gene>
    <name evidence="1" type="ORF">S06H3_48447</name>
</gene>
<organism evidence="1">
    <name type="scientific">marine sediment metagenome</name>
    <dbReference type="NCBI Taxonomy" id="412755"/>
    <lineage>
        <taxon>unclassified sequences</taxon>
        <taxon>metagenomes</taxon>
        <taxon>ecological metagenomes</taxon>
    </lineage>
</organism>
<name>X1NEV7_9ZZZZ</name>
<evidence type="ECO:0000313" key="1">
    <source>
        <dbReference type="EMBL" id="GAI42133.1"/>
    </source>
</evidence>
<protein>
    <submittedName>
        <fullName evidence="1">Uncharacterized protein</fullName>
    </submittedName>
</protein>
<comment type="caution">
    <text evidence="1">The sequence shown here is derived from an EMBL/GenBank/DDBJ whole genome shotgun (WGS) entry which is preliminary data.</text>
</comment>
<reference evidence="1" key="1">
    <citation type="journal article" date="2014" name="Front. Microbiol.">
        <title>High frequency of phylogenetically diverse reductive dehalogenase-homologous genes in deep subseafloor sedimentary metagenomes.</title>
        <authorList>
            <person name="Kawai M."/>
            <person name="Futagami T."/>
            <person name="Toyoda A."/>
            <person name="Takaki Y."/>
            <person name="Nishi S."/>
            <person name="Hori S."/>
            <person name="Arai W."/>
            <person name="Tsubouchi T."/>
            <person name="Morono Y."/>
            <person name="Uchiyama I."/>
            <person name="Ito T."/>
            <person name="Fujiyama A."/>
            <person name="Inagaki F."/>
            <person name="Takami H."/>
        </authorList>
    </citation>
    <scope>NUCLEOTIDE SEQUENCE</scope>
    <source>
        <strain evidence="1">Expedition CK06-06</strain>
    </source>
</reference>
<sequence>MTELVKHQLTPEELIRELEARAYGETALVILSITQWKVITEAYHSPLMENIANTALQVFPQRSHPGEELSFMAFAREFKR</sequence>